<dbReference type="EMBL" id="RLIH01000011">
    <property type="protein sequence ID" value="RVU54328.1"/>
    <property type="molecule type" value="Genomic_DNA"/>
</dbReference>
<dbReference type="RefSeq" id="WP_127724860.1">
    <property type="nucleotide sequence ID" value="NZ_RLIH01000011.1"/>
</dbReference>
<dbReference type="SMART" id="SM00318">
    <property type="entry name" value="SNc"/>
    <property type="match status" value="1"/>
</dbReference>
<feature type="domain" description="TNase-like" evidence="4">
    <location>
        <begin position="30"/>
        <end position="164"/>
    </location>
</feature>
<accession>A0A437S5R6</accession>
<keyword evidence="6" id="KW-1185">Reference proteome</keyword>
<gene>
    <name evidence="5" type="ORF">EF514_07735</name>
</gene>
<name>A0A437S5R6_9FIRM</name>
<dbReference type="SUPFAM" id="SSF50199">
    <property type="entry name" value="Staphylococcal nuclease"/>
    <property type="match status" value="1"/>
</dbReference>
<dbReference type="PROSITE" id="PS50830">
    <property type="entry name" value="TNASE_3"/>
    <property type="match status" value="1"/>
</dbReference>
<dbReference type="PANTHER" id="PTHR12302">
    <property type="entry name" value="EBNA2 BINDING PROTEIN P100"/>
    <property type="match status" value="1"/>
</dbReference>
<dbReference type="Gene3D" id="2.40.50.90">
    <property type="match status" value="1"/>
</dbReference>
<comment type="caution">
    <text evidence="5">The sequence shown here is derived from an EMBL/GenBank/DDBJ whole genome shotgun (WGS) entry which is preliminary data.</text>
</comment>
<dbReference type="GO" id="GO:0016787">
    <property type="term" value="F:hydrolase activity"/>
    <property type="evidence" value="ECO:0007669"/>
    <property type="project" value="UniProtKB-KW"/>
</dbReference>
<keyword evidence="2" id="KW-0255">Endonuclease</keyword>
<keyword evidence="1" id="KW-0540">Nuclease</keyword>
<evidence type="ECO:0000256" key="1">
    <source>
        <dbReference type="ARBA" id="ARBA00022722"/>
    </source>
</evidence>
<dbReference type="AlphaFoldDB" id="A0A437S5R6"/>
<evidence type="ECO:0000313" key="6">
    <source>
        <dbReference type="Proteomes" id="UP000288812"/>
    </source>
</evidence>
<reference evidence="5 6" key="1">
    <citation type="submission" date="2018-11" db="EMBL/GenBank/DDBJ databases">
        <title>Genome sequencing and assembly of Anaerosphaera sp. nov., GS7-6-2.</title>
        <authorList>
            <person name="Rettenmaier R."/>
            <person name="Liebl W."/>
            <person name="Zverlov V."/>
        </authorList>
    </citation>
    <scope>NUCLEOTIDE SEQUENCE [LARGE SCALE GENOMIC DNA]</scope>
    <source>
        <strain evidence="5 6">GS7-6-2</strain>
    </source>
</reference>
<proteinExistence type="predicted"/>
<evidence type="ECO:0000256" key="3">
    <source>
        <dbReference type="ARBA" id="ARBA00022801"/>
    </source>
</evidence>
<evidence type="ECO:0000313" key="5">
    <source>
        <dbReference type="EMBL" id="RVU54328.1"/>
    </source>
</evidence>
<dbReference type="Proteomes" id="UP000288812">
    <property type="component" value="Unassembled WGS sequence"/>
</dbReference>
<dbReference type="GO" id="GO:0004519">
    <property type="term" value="F:endonuclease activity"/>
    <property type="evidence" value="ECO:0007669"/>
    <property type="project" value="UniProtKB-KW"/>
</dbReference>
<sequence length="181" mass="21090">MIKTSKSLVILLLLLSLFLLNSCNSKVEENFESVIIDSVIDGDTVRLSSGEKIRIIGINTPEKDKEKLGKEAHTYVKDLIEGKKVYLEKDKSDRDQYERLLRYIWIEIPKELSKKEIETKNLSAILLKKGYARKYTFEPDIKYENIFQEIENEARIEETGMWEINKNGTTRGDKLNVQLQF</sequence>
<evidence type="ECO:0000256" key="2">
    <source>
        <dbReference type="ARBA" id="ARBA00022759"/>
    </source>
</evidence>
<protein>
    <submittedName>
        <fullName evidence="5">Thermonuclease</fullName>
    </submittedName>
</protein>
<dbReference type="InterPro" id="IPR016071">
    <property type="entry name" value="Staphylococal_nuclease_OB-fold"/>
</dbReference>
<dbReference type="OrthoDB" id="4376109at2"/>
<organism evidence="5 6">
    <name type="scientific">Anaerosphaera multitolerans</name>
    <dbReference type="NCBI Taxonomy" id="2487351"/>
    <lineage>
        <taxon>Bacteria</taxon>
        <taxon>Bacillati</taxon>
        <taxon>Bacillota</taxon>
        <taxon>Tissierellia</taxon>
        <taxon>Tissierellales</taxon>
        <taxon>Peptoniphilaceae</taxon>
        <taxon>Anaerosphaera</taxon>
    </lineage>
</organism>
<dbReference type="Pfam" id="PF00565">
    <property type="entry name" value="SNase"/>
    <property type="match status" value="1"/>
</dbReference>
<dbReference type="PANTHER" id="PTHR12302:SF3">
    <property type="entry name" value="SERINE_THREONINE-PROTEIN KINASE 31"/>
    <property type="match status" value="1"/>
</dbReference>
<dbReference type="InterPro" id="IPR035437">
    <property type="entry name" value="SNase_OB-fold_sf"/>
</dbReference>
<evidence type="ECO:0000259" key="4">
    <source>
        <dbReference type="PROSITE" id="PS50830"/>
    </source>
</evidence>
<keyword evidence="3" id="KW-0378">Hydrolase</keyword>